<keyword evidence="3" id="KW-1185">Reference proteome</keyword>
<keyword evidence="1" id="KW-0472">Membrane</keyword>
<gene>
    <name evidence="2" type="ORF">PSEHALCIP103_02773</name>
</gene>
<sequence length="173" mass="19269">MSLYKALRLQPFLLPRCTPNFVISHFNRLMFLNSLSLFHTSALLTLGKSVLHERFKKAKKGVSVAVTLLVFNVVMLLSGAIEDAFRLEALVSDGFFIEPLLLTIAEFLAHPILSCQLLIGLCWLLFHMFPARRAGIILRKAAFAFSEAKVQQPVQAAHGCRAPPSFTGCLFTH</sequence>
<protein>
    <submittedName>
        <fullName evidence="2">Uncharacterized protein</fullName>
    </submittedName>
</protein>
<feature type="transmembrane region" description="Helical" evidence="1">
    <location>
        <begin position="62"/>
        <end position="81"/>
    </location>
</feature>
<organism evidence="2 3">
    <name type="scientific">Pseudoalteromonas haloplanktis</name>
    <name type="common">Alteromonas haloplanktis</name>
    <dbReference type="NCBI Taxonomy" id="228"/>
    <lineage>
        <taxon>Bacteria</taxon>
        <taxon>Pseudomonadati</taxon>
        <taxon>Pseudomonadota</taxon>
        <taxon>Gammaproteobacteria</taxon>
        <taxon>Alteromonadales</taxon>
        <taxon>Pseudoalteromonadaceae</taxon>
        <taxon>Pseudoalteromonas</taxon>
    </lineage>
</organism>
<dbReference type="EMBL" id="CAMAPB010000044">
    <property type="protein sequence ID" value="CAH9062767.1"/>
    <property type="molecule type" value="Genomic_DNA"/>
</dbReference>
<evidence type="ECO:0000313" key="3">
    <source>
        <dbReference type="Proteomes" id="UP001152447"/>
    </source>
</evidence>
<evidence type="ECO:0000313" key="2">
    <source>
        <dbReference type="EMBL" id="CAH9062767.1"/>
    </source>
</evidence>
<keyword evidence="1" id="KW-1133">Transmembrane helix</keyword>
<accession>A0A9W4W1L5</accession>
<evidence type="ECO:0000256" key="1">
    <source>
        <dbReference type="SAM" id="Phobius"/>
    </source>
</evidence>
<keyword evidence="1" id="KW-0812">Transmembrane</keyword>
<name>A0A9W4W1L5_PSEHA</name>
<dbReference type="Proteomes" id="UP001152447">
    <property type="component" value="Unassembled WGS sequence"/>
</dbReference>
<dbReference type="AlphaFoldDB" id="A0A9W4W1L5"/>
<feature type="transmembrane region" description="Helical" evidence="1">
    <location>
        <begin position="101"/>
        <end position="126"/>
    </location>
</feature>
<reference evidence="2" key="1">
    <citation type="submission" date="2022-07" db="EMBL/GenBank/DDBJ databases">
        <authorList>
            <person name="Criscuolo A."/>
        </authorList>
    </citation>
    <scope>NUCLEOTIDE SEQUENCE</scope>
    <source>
        <strain evidence="2">CIP103197</strain>
    </source>
</reference>
<comment type="caution">
    <text evidence="2">The sequence shown here is derived from an EMBL/GenBank/DDBJ whole genome shotgun (WGS) entry which is preliminary data.</text>
</comment>
<proteinExistence type="predicted"/>